<comment type="caution">
    <text evidence="1">The sequence shown here is derived from an EMBL/GenBank/DDBJ whole genome shotgun (WGS) entry which is preliminary data.</text>
</comment>
<proteinExistence type="predicted"/>
<evidence type="ECO:0000313" key="1">
    <source>
        <dbReference type="EMBL" id="KAL3610290.1"/>
    </source>
</evidence>
<name>A0ACC4CZX8_POPAL</name>
<evidence type="ECO:0000313" key="2">
    <source>
        <dbReference type="Proteomes" id="UP000309997"/>
    </source>
</evidence>
<organism evidence="1 2">
    <name type="scientific">Populus alba</name>
    <name type="common">White poplar</name>
    <dbReference type="NCBI Taxonomy" id="43335"/>
    <lineage>
        <taxon>Eukaryota</taxon>
        <taxon>Viridiplantae</taxon>
        <taxon>Streptophyta</taxon>
        <taxon>Embryophyta</taxon>
        <taxon>Tracheophyta</taxon>
        <taxon>Spermatophyta</taxon>
        <taxon>Magnoliopsida</taxon>
        <taxon>eudicotyledons</taxon>
        <taxon>Gunneridae</taxon>
        <taxon>Pentapetalae</taxon>
        <taxon>rosids</taxon>
        <taxon>fabids</taxon>
        <taxon>Malpighiales</taxon>
        <taxon>Salicaceae</taxon>
        <taxon>Saliceae</taxon>
        <taxon>Populus</taxon>
    </lineage>
</organism>
<dbReference type="EMBL" id="RCHU02000001">
    <property type="protein sequence ID" value="KAL3610290.1"/>
    <property type="molecule type" value="Genomic_DNA"/>
</dbReference>
<sequence length="170" mass="19158">MLDDPQEHSILVFRQEQFYQPSAGCSDRRFRKSRQEQEIFSAEVLSQGSPDSLACCTRFLFWGQAGSCCIGLYKRYLRGPFELINVFLSTNVALNFYKLTELDVSQNQNSDTLNSDLFLKGLGVFLMTMNTLEAVLTKRVEPKGAPAVSHLASQRRNMPPPTVILGNTEL</sequence>
<gene>
    <name evidence="1" type="ORF">D5086_001310</name>
</gene>
<protein>
    <submittedName>
        <fullName evidence="1">Uncharacterized protein</fullName>
    </submittedName>
</protein>
<dbReference type="Proteomes" id="UP000309997">
    <property type="component" value="Unassembled WGS sequence"/>
</dbReference>
<reference evidence="1 2" key="1">
    <citation type="journal article" date="2024" name="Plant Biotechnol. J.">
        <title>Genome and CRISPR/Cas9 system of a widespread forest tree (Populus alba) in the world.</title>
        <authorList>
            <person name="Liu Y.J."/>
            <person name="Jiang P.F."/>
            <person name="Han X.M."/>
            <person name="Li X.Y."/>
            <person name="Wang H.M."/>
            <person name="Wang Y.J."/>
            <person name="Wang X.X."/>
            <person name="Zeng Q.Y."/>
        </authorList>
    </citation>
    <scope>NUCLEOTIDE SEQUENCE [LARGE SCALE GENOMIC DNA]</scope>
    <source>
        <strain evidence="2">cv. PAL-ZL1</strain>
    </source>
</reference>
<accession>A0ACC4CZX8</accession>
<keyword evidence="2" id="KW-1185">Reference proteome</keyword>